<dbReference type="AlphaFoldDB" id="A0A3P3ZS01"/>
<accession>A0A3P3ZS01</accession>
<sequence length="37" mass="4162">MGAHLFGAVFLDLDKNWPKRLEKMKLLGRFVVGTVCA</sequence>
<organism evidence="1">
    <name type="scientific">mine drainage metagenome</name>
    <dbReference type="NCBI Taxonomy" id="410659"/>
    <lineage>
        <taxon>unclassified sequences</taxon>
        <taxon>metagenomes</taxon>
        <taxon>ecological metagenomes</taxon>
    </lineage>
</organism>
<evidence type="ECO:0000313" key="1">
    <source>
        <dbReference type="EMBL" id="VAY89422.1"/>
    </source>
</evidence>
<name>A0A3P3ZS01_9ZZZZ</name>
<proteinExistence type="predicted"/>
<dbReference type="EMBL" id="UOYP01000625">
    <property type="protein sequence ID" value="VAY89422.1"/>
    <property type="molecule type" value="Genomic_DNA"/>
</dbReference>
<gene>
    <name evidence="1" type="ORF">CARN8_6610013</name>
</gene>
<reference evidence="1" key="1">
    <citation type="submission" date="2018-10" db="EMBL/GenBank/DDBJ databases">
        <authorList>
            <person name="Plewniak F."/>
        </authorList>
    </citation>
    <scope>NUCLEOTIDE SEQUENCE</scope>
</reference>
<protein>
    <submittedName>
        <fullName evidence="1">Uncharacterized protein</fullName>
    </submittedName>
</protein>